<dbReference type="EMBL" id="MU839853">
    <property type="protein sequence ID" value="KAK1749699.1"/>
    <property type="molecule type" value="Genomic_DNA"/>
</dbReference>
<evidence type="ECO:0000313" key="1">
    <source>
        <dbReference type="EMBL" id="KAK1749699.1"/>
    </source>
</evidence>
<accession>A0AAJ0F610</accession>
<dbReference type="AlphaFoldDB" id="A0AAJ0F610"/>
<gene>
    <name evidence="1" type="ORF">QBC47DRAFT_270330</name>
</gene>
<evidence type="ECO:0000313" key="2">
    <source>
        <dbReference type="Proteomes" id="UP001239445"/>
    </source>
</evidence>
<dbReference type="Proteomes" id="UP001239445">
    <property type="component" value="Unassembled WGS sequence"/>
</dbReference>
<sequence>LDLGWTQEFSARNRDPLRLMAFLRSEFGLGRYEISMIRGVYHVRTPRQLLPDEVARCMGF</sequence>
<name>A0AAJ0F610_9PEZI</name>
<proteinExistence type="predicted"/>
<keyword evidence="2" id="KW-1185">Reference proteome</keyword>
<organism evidence="1 2">
    <name type="scientific">Echria macrotheca</name>
    <dbReference type="NCBI Taxonomy" id="438768"/>
    <lineage>
        <taxon>Eukaryota</taxon>
        <taxon>Fungi</taxon>
        <taxon>Dikarya</taxon>
        <taxon>Ascomycota</taxon>
        <taxon>Pezizomycotina</taxon>
        <taxon>Sordariomycetes</taxon>
        <taxon>Sordariomycetidae</taxon>
        <taxon>Sordariales</taxon>
        <taxon>Schizotheciaceae</taxon>
        <taxon>Echria</taxon>
    </lineage>
</organism>
<reference evidence="1" key="1">
    <citation type="submission" date="2023-06" db="EMBL/GenBank/DDBJ databases">
        <title>Genome-scale phylogeny and comparative genomics of the fungal order Sordariales.</title>
        <authorList>
            <consortium name="Lawrence Berkeley National Laboratory"/>
            <person name="Hensen N."/>
            <person name="Bonometti L."/>
            <person name="Westerberg I."/>
            <person name="Brannstrom I.O."/>
            <person name="Guillou S."/>
            <person name="Cros-Aarteil S."/>
            <person name="Calhoun S."/>
            <person name="Haridas S."/>
            <person name="Kuo A."/>
            <person name="Mondo S."/>
            <person name="Pangilinan J."/>
            <person name="Riley R."/>
            <person name="Labutti K."/>
            <person name="Andreopoulos B."/>
            <person name="Lipzen A."/>
            <person name="Chen C."/>
            <person name="Yanf M."/>
            <person name="Daum C."/>
            <person name="Ng V."/>
            <person name="Clum A."/>
            <person name="Steindorff A."/>
            <person name="Ohm R."/>
            <person name="Martin F."/>
            <person name="Silar P."/>
            <person name="Natvig D."/>
            <person name="Lalanne C."/>
            <person name="Gautier V."/>
            <person name="Ament-Velasquez S.L."/>
            <person name="Kruys A."/>
            <person name="Hutchinson M.I."/>
            <person name="Powell A.J."/>
            <person name="Barry K."/>
            <person name="Miller A.N."/>
            <person name="Grigoriev I.V."/>
            <person name="Debuchy R."/>
            <person name="Gladieux P."/>
            <person name="Thoren M.H."/>
            <person name="Johannesson H."/>
        </authorList>
    </citation>
    <scope>NUCLEOTIDE SEQUENCE</scope>
    <source>
        <strain evidence="1">PSN4</strain>
    </source>
</reference>
<comment type="caution">
    <text evidence="1">The sequence shown here is derived from an EMBL/GenBank/DDBJ whole genome shotgun (WGS) entry which is preliminary data.</text>
</comment>
<feature type="non-terminal residue" evidence="1">
    <location>
        <position position="60"/>
    </location>
</feature>
<protein>
    <submittedName>
        <fullName evidence="1">Uncharacterized protein</fullName>
    </submittedName>
</protein>
<feature type="non-terminal residue" evidence="1">
    <location>
        <position position="1"/>
    </location>
</feature>